<dbReference type="GO" id="GO:0005085">
    <property type="term" value="F:guanyl-nucleotide exchange factor activity"/>
    <property type="evidence" value="ECO:0007669"/>
    <property type="project" value="TreeGrafter"/>
</dbReference>
<feature type="domain" description="VPS9" evidence="2">
    <location>
        <begin position="243"/>
        <end position="402"/>
    </location>
</feature>
<dbReference type="GO" id="GO:0097422">
    <property type="term" value="C:tubular endosome"/>
    <property type="evidence" value="ECO:0007669"/>
    <property type="project" value="TreeGrafter"/>
</dbReference>
<evidence type="ECO:0000313" key="3">
    <source>
        <dbReference type="EMBL" id="KAH9516141.1"/>
    </source>
</evidence>
<proteinExistence type="predicted"/>
<protein>
    <recommendedName>
        <fullName evidence="2">VPS9 domain-containing protein</fullName>
    </recommendedName>
</protein>
<dbReference type="GO" id="GO:0030133">
    <property type="term" value="C:transport vesicle"/>
    <property type="evidence" value="ECO:0007669"/>
    <property type="project" value="TreeGrafter"/>
</dbReference>
<dbReference type="InterPro" id="IPR037191">
    <property type="entry name" value="VPS9_dom_sf"/>
</dbReference>
<evidence type="ECO:0000313" key="4">
    <source>
        <dbReference type="Proteomes" id="UP000790347"/>
    </source>
</evidence>
<dbReference type="GO" id="GO:0005769">
    <property type="term" value="C:early endosome"/>
    <property type="evidence" value="ECO:0007669"/>
    <property type="project" value="TreeGrafter"/>
</dbReference>
<dbReference type="GO" id="GO:0000149">
    <property type="term" value="F:SNARE binding"/>
    <property type="evidence" value="ECO:0007669"/>
    <property type="project" value="TreeGrafter"/>
</dbReference>
<reference evidence="3" key="2">
    <citation type="journal article" date="2022" name="Res Sq">
        <title>Comparative Genomics Reveals Insights into the Divergent Evolution of Astigmatic Mites and Household Pest Adaptations.</title>
        <authorList>
            <person name="Xiong Q."/>
            <person name="Wan A.T.-Y."/>
            <person name="Liu X.-Y."/>
            <person name="Fung C.S.-H."/>
            <person name="Xiao X."/>
            <person name="Malainual N."/>
            <person name="Hou J."/>
            <person name="Wang L."/>
            <person name="Wang M."/>
            <person name="Yang K."/>
            <person name="Cui Y."/>
            <person name="Leung E."/>
            <person name="Nong W."/>
            <person name="Shin S.-K."/>
            <person name="Au S."/>
            <person name="Jeong K.Y."/>
            <person name="Chew F.T."/>
            <person name="Hui J."/>
            <person name="Leung T.F."/>
            <person name="Tungtrongchitr A."/>
            <person name="Zhong N."/>
            <person name="Liu Z."/>
            <person name="Tsui S."/>
        </authorList>
    </citation>
    <scope>NUCLEOTIDE SEQUENCE</scope>
    <source>
        <strain evidence="3">Derf</strain>
        <tissue evidence="3">Whole organism</tissue>
    </source>
</reference>
<dbReference type="GO" id="GO:0005770">
    <property type="term" value="C:late endosome"/>
    <property type="evidence" value="ECO:0007669"/>
    <property type="project" value="TreeGrafter"/>
</dbReference>
<gene>
    <name evidence="3" type="ORF">DERF_006902</name>
</gene>
<feature type="compositionally biased region" description="Polar residues" evidence="1">
    <location>
        <begin position="443"/>
        <end position="453"/>
    </location>
</feature>
<comment type="caution">
    <text evidence="3">The sequence shown here is derived from an EMBL/GenBank/DDBJ whole genome shotgun (WGS) entry which is preliminary data.</text>
</comment>
<dbReference type="PROSITE" id="PS51205">
    <property type="entry name" value="VPS9"/>
    <property type="match status" value="1"/>
</dbReference>
<dbReference type="Gene3D" id="1.20.1050.80">
    <property type="entry name" value="VPS9 domain"/>
    <property type="match status" value="1"/>
</dbReference>
<reference evidence="3" key="1">
    <citation type="submission" date="2013-05" db="EMBL/GenBank/DDBJ databases">
        <authorList>
            <person name="Yim A.K.Y."/>
            <person name="Chan T.F."/>
            <person name="Ji K.M."/>
            <person name="Liu X.Y."/>
            <person name="Zhou J.W."/>
            <person name="Li R.Q."/>
            <person name="Yang K.Y."/>
            <person name="Li J."/>
            <person name="Li M."/>
            <person name="Law P.T.W."/>
            <person name="Wu Y.L."/>
            <person name="Cai Z.L."/>
            <person name="Qin H."/>
            <person name="Bao Y."/>
            <person name="Leung R.K.K."/>
            <person name="Ng P.K.S."/>
            <person name="Zou J."/>
            <person name="Zhong X.J."/>
            <person name="Ran P.X."/>
            <person name="Zhong N.S."/>
            <person name="Liu Z.G."/>
            <person name="Tsui S.K.W."/>
        </authorList>
    </citation>
    <scope>NUCLEOTIDE SEQUENCE</scope>
    <source>
        <strain evidence="3">Derf</strain>
        <tissue evidence="3">Whole organism</tissue>
    </source>
</reference>
<dbReference type="Pfam" id="PF02204">
    <property type="entry name" value="VPS9"/>
    <property type="match status" value="1"/>
</dbReference>
<evidence type="ECO:0000256" key="1">
    <source>
        <dbReference type="SAM" id="MobiDB-lite"/>
    </source>
</evidence>
<evidence type="ECO:0000259" key="2">
    <source>
        <dbReference type="PROSITE" id="PS51205"/>
    </source>
</evidence>
<accession>A0A922HX41</accession>
<sequence>MASLDENLFFRTLMNSFRKRYDEIIDNCFHICVPVNGSYEPKQLNDKFICSHILKPSPLLKSHFLPYNSKQNFHVQIDGNLIKVTKGFGGVNHETIRILNEEKAYNNANQKYSIFICEKPLITSLNSKLNYESFDVRSNEIQVVTFQDCQQFLQQISAADLDRLNDEIKQVVDTYILLPNYLEDVAAKLKKIIDQNVAVFTEECRNQNRSLRNSNELLSSTIESYSIGLLYDRLLDMVQKRMYKQDEIFVSKCRAMNNQTRTIKPTDFGAQKAFENFAISEAIAAKFNELQCSLLCTPLAKLNCMRQILDAINDQLKLTVDQHESPFAVNVPRDKIYIMSDDLLAAVICSLSICQPQKFCSTIEFIHSFSWYLPQNSELGYSFVTFKVAKEYIVNYSHEHTGSQTNQTTEQHQTITSKSRLDKNLSSLDEEIDKMTKIMGRNSPKTTITTNSEKTPDASKKVEHHQELGGFLGSLADNFMTASGQKH</sequence>
<dbReference type="EMBL" id="ASGP02000003">
    <property type="protein sequence ID" value="KAH9516141.1"/>
    <property type="molecule type" value="Genomic_DNA"/>
</dbReference>
<dbReference type="PANTHER" id="PTHR24170:SF1">
    <property type="entry name" value="DOMAIN PROTEIN, PUTATIVE (AFU_ORTHOLOGUE AFUA_1G09870)-RELATED"/>
    <property type="match status" value="1"/>
</dbReference>
<dbReference type="InterPro" id="IPR003123">
    <property type="entry name" value="VPS9"/>
</dbReference>
<dbReference type="InterPro" id="IPR051248">
    <property type="entry name" value="UPF0507/Ank_repeat_27"/>
</dbReference>
<dbReference type="AlphaFoldDB" id="A0A922HX41"/>
<dbReference type="Proteomes" id="UP000790347">
    <property type="component" value="Unassembled WGS sequence"/>
</dbReference>
<name>A0A922HX41_DERFA</name>
<dbReference type="PANTHER" id="PTHR24170">
    <property type="entry name" value="ANKYRIN REPEAT DOMAIN-CONTAINING PROTEIN 27"/>
    <property type="match status" value="1"/>
</dbReference>
<dbReference type="GO" id="GO:0045022">
    <property type="term" value="P:early endosome to late endosome transport"/>
    <property type="evidence" value="ECO:0007669"/>
    <property type="project" value="TreeGrafter"/>
</dbReference>
<feature type="region of interest" description="Disordered" evidence="1">
    <location>
        <begin position="440"/>
        <end position="460"/>
    </location>
</feature>
<keyword evidence="4" id="KW-1185">Reference proteome</keyword>
<dbReference type="GO" id="GO:0005886">
    <property type="term" value="C:plasma membrane"/>
    <property type="evidence" value="ECO:0007669"/>
    <property type="project" value="TreeGrafter"/>
</dbReference>
<organism evidence="3 4">
    <name type="scientific">Dermatophagoides farinae</name>
    <name type="common">American house dust mite</name>
    <dbReference type="NCBI Taxonomy" id="6954"/>
    <lineage>
        <taxon>Eukaryota</taxon>
        <taxon>Metazoa</taxon>
        <taxon>Ecdysozoa</taxon>
        <taxon>Arthropoda</taxon>
        <taxon>Chelicerata</taxon>
        <taxon>Arachnida</taxon>
        <taxon>Acari</taxon>
        <taxon>Acariformes</taxon>
        <taxon>Sarcoptiformes</taxon>
        <taxon>Astigmata</taxon>
        <taxon>Psoroptidia</taxon>
        <taxon>Analgoidea</taxon>
        <taxon>Pyroglyphidae</taxon>
        <taxon>Dermatophagoidinae</taxon>
        <taxon>Dermatophagoides</taxon>
    </lineage>
</organism>
<dbReference type="SUPFAM" id="SSF109993">
    <property type="entry name" value="VPS9 domain"/>
    <property type="match status" value="1"/>
</dbReference>